<gene>
    <name evidence="13" type="ORF">SR858_08155</name>
</gene>
<dbReference type="Gene3D" id="2.40.160.10">
    <property type="entry name" value="Porin"/>
    <property type="match status" value="1"/>
</dbReference>
<dbReference type="EMBL" id="CP140152">
    <property type="protein sequence ID" value="WQH06284.1"/>
    <property type="molecule type" value="Genomic_DNA"/>
</dbReference>
<proteinExistence type="predicted"/>
<dbReference type="PANTHER" id="PTHR34501">
    <property type="entry name" value="PROTEIN YDDL-RELATED"/>
    <property type="match status" value="1"/>
</dbReference>
<keyword evidence="3" id="KW-0813">Transport</keyword>
<feature type="domain" description="Porin" evidence="12">
    <location>
        <begin position="11"/>
        <end position="340"/>
    </location>
</feature>
<evidence type="ECO:0000256" key="4">
    <source>
        <dbReference type="ARBA" id="ARBA00022452"/>
    </source>
</evidence>
<dbReference type="CDD" id="cd00342">
    <property type="entry name" value="gram_neg_porins"/>
    <property type="match status" value="1"/>
</dbReference>
<accession>A0ABZ0Y2N5</accession>
<evidence type="ECO:0000259" key="12">
    <source>
        <dbReference type="Pfam" id="PF13609"/>
    </source>
</evidence>
<keyword evidence="5" id="KW-0812">Transmembrane</keyword>
<name>A0ABZ0Y2N5_9BURK</name>
<keyword evidence="14" id="KW-1185">Reference proteome</keyword>
<keyword evidence="10" id="KW-0998">Cell outer membrane</keyword>
<comment type="subunit">
    <text evidence="2">Homotrimer.</text>
</comment>
<dbReference type="GeneID" id="43163960"/>
<feature type="signal peptide" evidence="11">
    <location>
        <begin position="1"/>
        <end position="24"/>
    </location>
</feature>
<evidence type="ECO:0000313" key="13">
    <source>
        <dbReference type="EMBL" id="WQH06284.1"/>
    </source>
</evidence>
<evidence type="ECO:0000256" key="9">
    <source>
        <dbReference type="ARBA" id="ARBA00023136"/>
    </source>
</evidence>
<evidence type="ECO:0000256" key="10">
    <source>
        <dbReference type="ARBA" id="ARBA00023237"/>
    </source>
</evidence>
<comment type="subcellular location">
    <subcellularLocation>
        <location evidence="1">Cell outer membrane</location>
        <topology evidence="1">Multi-pass membrane protein</topology>
    </subcellularLocation>
</comment>
<dbReference type="PANTHER" id="PTHR34501:SF9">
    <property type="entry name" value="MAJOR OUTER MEMBRANE PROTEIN P.IA"/>
    <property type="match status" value="1"/>
</dbReference>
<evidence type="ECO:0000256" key="3">
    <source>
        <dbReference type="ARBA" id="ARBA00022448"/>
    </source>
</evidence>
<feature type="chain" id="PRO_5047510741" evidence="11">
    <location>
        <begin position="25"/>
        <end position="391"/>
    </location>
</feature>
<evidence type="ECO:0000256" key="6">
    <source>
        <dbReference type="ARBA" id="ARBA00022729"/>
    </source>
</evidence>
<reference evidence="13 14" key="1">
    <citation type="submission" date="2023-11" db="EMBL/GenBank/DDBJ databases">
        <title>MicrobeMod: A computational toolkit for identifying prokaryotic methylation and restriction-modification with nanopore sequencing.</title>
        <authorList>
            <person name="Crits-Christoph A."/>
            <person name="Kang S.C."/>
            <person name="Lee H."/>
            <person name="Ostrov N."/>
        </authorList>
    </citation>
    <scope>NUCLEOTIDE SEQUENCE [LARGE SCALE GENOMIC DNA]</scope>
    <source>
        <strain evidence="13 14">ATCC 25935</strain>
    </source>
</reference>
<evidence type="ECO:0000256" key="1">
    <source>
        <dbReference type="ARBA" id="ARBA00004571"/>
    </source>
</evidence>
<evidence type="ECO:0000313" key="14">
    <source>
        <dbReference type="Proteomes" id="UP001326110"/>
    </source>
</evidence>
<evidence type="ECO:0000256" key="8">
    <source>
        <dbReference type="ARBA" id="ARBA00023114"/>
    </source>
</evidence>
<dbReference type="Proteomes" id="UP001326110">
    <property type="component" value="Chromosome"/>
</dbReference>
<dbReference type="InterPro" id="IPR050298">
    <property type="entry name" value="Gram-neg_bact_OMP"/>
</dbReference>
<dbReference type="InterPro" id="IPR023614">
    <property type="entry name" value="Porin_dom_sf"/>
</dbReference>
<dbReference type="RefSeq" id="WP_026637360.1">
    <property type="nucleotide sequence ID" value="NZ_CP140152.1"/>
</dbReference>
<keyword evidence="6 11" id="KW-0732">Signal</keyword>
<evidence type="ECO:0000256" key="2">
    <source>
        <dbReference type="ARBA" id="ARBA00011233"/>
    </source>
</evidence>
<keyword evidence="8" id="KW-0626">Porin</keyword>
<dbReference type="PROSITE" id="PS51257">
    <property type="entry name" value="PROKAR_LIPOPROTEIN"/>
    <property type="match status" value="1"/>
</dbReference>
<keyword evidence="7" id="KW-0406">Ion transport</keyword>
<sequence length="391" mass="40300">MKLTALLISAAVAAALACASAARAAESNLALYGAVDAALAYTSNQQGHANRYMRSGNKDGSRFGLRGSEDLGDGRALVFTLEAGFNLDDGSSAQAGSLFNRQAYVGIADQRLGTVIAGRQYAPYFTFMSPLGPLGAVTGAAGAAAGDIDGLSIIIRNSNAIGYTSPDWSGVRLGLMAASGEQAGHQGSGGAFSAVLKYDGPAWRVGLGYQLLKNGPQRTAWDPAASSNFARSPVNAGYLSAGGVRYLAAGARRQLGAVSVGGTLTNVQYRPDGGSRFREAAIFNTAGLVATWQTASPWLLAVAANYTRTHAANGIANAASYRQLALQQAYWLSPRTAVYVLESLQRARGATLAADGVTVVDAVAVVGDSQAGTPSSNGRQNVIMIGLRHAF</sequence>
<evidence type="ECO:0000256" key="11">
    <source>
        <dbReference type="SAM" id="SignalP"/>
    </source>
</evidence>
<organism evidence="13 14">
    <name type="scientific">Duganella zoogloeoides</name>
    <dbReference type="NCBI Taxonomy" id="75659"/>
    <lineage>
        <taxon>Bacteria</taxon>
        <taxon>Pseudomonadati</taxon>
        <taxon>Pseudomonadota</taxon>
        <taxon>Betaproteobacteria</taxon>
        <taxon>Burkholderiales</taxon>
        <taxon>Oxalobacteraceae</taxon>
        <taxon>Telluria group</taxon>
        <taxon>Duganella</taxon>
    </lineage>
</organism>
<keyword evidence="4" id="KW-1134">Transmembrane beta strand</keyword>
<dbReference type="Pfam" id="PF13609">
    <property type="entry name" value="Porin_4"/>
    <property type="match status" value="1"/>
</dbReference>
<evidence type="ECO:0000256" key="5">
    <source>
        <dbReference type="ARBA" id="ARBA00022692"/>
    </source>
</evidence>
<protein>
    <submittedName>
        <fullName evidence="13">Porin</fullName>
    </submittedName>
</protein>
<dbReference type="InterPro" id="IPR033900">
    <property type="entry name" value="Gram_neg_porin_domain"/>
</dbReference>
<dbReference type="SUPFAM" id="SSF56935">
    <property type="entry name" value="Porins"/>
    <property type="match status" value="1"/>
</dbReference>
<keyword evidence="9" id="KW-0472">Membrane</keyword>
<evidence type="ECO:0000256" key="7">
    <source>
        <dbReference type="ARBA" id="ARBA00023065"/>
    </source>
</evidence>